<dbReference type="InterPro" id="IPR003593">
    <property type="entry name" value="AAA+_ATPase"/>
</dbReference>
<evidence type="ECO:0000313" key="6">
    <source>
        <dbReference type="Proteomes" id="UP000295773"/>
    </source>
</evidence>
<keyword evidence="1" id="KW-0813">Transport</keyword>
<dbReference type="InterPro" id="IPR003439">
    <property type="entry name" value="ABC_transporter-like_ATP-bd"/>
</dbReference>
<dbReference type="GO" id="GO:0016887">
    <property type="term" value="F:ATP hydrolysis activity"/>
    <property type="evidence" value="ECO:0007669"/>
    <property type="project" value="InterPro"/>
</dbReference>
<dbReference type="PANTHER" id="PTHR42939:SF1">
    <property type="entry name" value="ABC TRANSPORTER ATP-BINDING PROTEIN ALBC-RELATED"/>
    <property type="match status" value="1"/>
</dbReference>
<dbReference type="GO" id="GO:0005524">
    <property type="term" value="F:ATP binding"/>
    <property type="evidence" value="ECO:0007669"/>
    <property type="project" value="UniProtKB-KW"/>
</dbReference>
<dbReference type="InterPro" id="IPR017871">
    <property type="entry name" value="ABC_transporter-like_CS"/>
</dbReference>
<evidence type="ECO:0000259" key="4">
    <source>
        <dbReference type="PROSITE" id="PS50893"/>
    </source>
</evidence>
<dbReference type="SMART" id="SM00382">
    <property type="entry name" value="AAA"/>
    <property type="match status" value="1"/>
</dbReference>
<dbReference type="Proteomes" id="UP000295773">
    <property type="component" value="Unassembled WGS sequence"/>
</dbReference>
<evidence type="ECO:0000256" key="1">
    <source>
        <dbReference type="ARBA" id="ARBA00022448"/>
    </source>
</evidence>
<comment type="caution">
    <text evidence="5">The sequence shown here is derived from an EMBL/GenBank/DDBJ whole genome shotgun (WGS) entry which is preliminary data.</text>
</comment>
<evidence type="ECO:0000256" key="3">
    <source>
        <dbReference type="ARBA" id="ARBA00022840"/>
    </source>
</evidence>
<dbReference type="PROSITE" id="PS50893">
    <property type="entry name" value="ABC_TRANSPORTER_2"/>
    <property type="match status" value="1"/>
</dbReference>
<dbReference type="Gene3D" id="3.40.50.300">
    <property type="entry name" value="P-loop containing nucleotide triphosphate hydrolases"/>
    <property type="match status" value="1"/>
</dbReference>
<keyword evidence="2" id="KW-0547">Nucleotide-binding</keyword>
<gene>
    <name evidence="5" type="ORF">EDD61_1172</name>
</gene>
<organism evidence="5 6">
    <name type="scientific">Longicatena caecimuris</name>
    <dbReference type="NCBI Taxonomy" id="1796635"/>
    <lineage>
        <taxon>Bacteria</taxon>
        <taxon>Bacillati</taxon>
        <taxon>Bacillota</taxon>
        <taxon>Erysipelotrichia</taxon>
        <taxon>Erysipelotrichales</taxon>
        <taxon>Erysipelotrichaceae</taxon>
        <taxon>Longicatena</taxon>
    </lineage>
</organism>
<protein>
    <submittedName>
        <fullName evidence="5">Zinc transport system ATP-binding protein</fullName>
    </submittedName>
</protein>
<dbReference type="PROSITE" id="PS00211">
    <property type="entry name" value="ABC_TRANSPORTER_1"/>
    <property type="match status" value="1"/>
</dbReference>
<feature type="domain" description="ABC transporter" evidence="4">
    <location>
        <begin position="5"/>
        <end position="223"/>
    </location>
</feature>
<dbReference type="RefSeq" id="WP_132225212.1">
    <property type="nucleotide sequence ID" value="NZ_JANKBG010000016.1"/>
</dbReference>
<accession>A0A4R3T9L4</accession>
<sequence length="223" mass="25387">MTSSIQTNHLYFAYDEEDTLQDINITIEEKNGCILLAGTNGSGKSTLLNVLCGFLIPYRGTLERTMPIAYLPFESPLFPQLTVKENLRYFYRCYNGEDISFKMDAVMEVLNALHIDYLEQRLMKCSSGQKQKVAIAIILLSKAPIIFMDEPFVAIDAQSSAAAIDLIKQQSKERLFVITSHTLEATRSLITRLIHLVDGQIQIDTKDQKEITAYYQRTLENYL</sequence>
<keyword evidence="3 5" id="KW-0067">ATP-binding</keyword>
<dbReference type="InterPro" id="IPR027417">
    <property type="entry name" value="P-loop_NTPase"/>
</dbReference>
<dbReference type="SUPFAM" id="SSF52540">
    <property type="entry name" value="P-loop containing nucleoside triphosphate hydrolases"/>
    <property type="match status" value="1"/>
</dbReference>
<dbReference type="InterPro" id="IPR051782">
    <property type="entry name" value="ABC_Transporter_VariousFunc"/>
</dbReference>
<dbReference type="EMBL" id="SMBP01000017">
    <property type="protein sequence ID" value="TCU57616.1"/>
    <property type="molecule type" value="Genomic_DNA"/>
</dbReference>
<dbReference type="Pfam" id="PF00005">
    <property type="entry name" value="ABC_tran"/>
    <property type="match status" value="1"/>
</dbReference>
<evidence type="ECO:0000313" key="5">
    <source>
        <dbReference type="EMBL" id="TCU57616.1"/>
    </source>
</evidence>
<dbReference type="PANTHER" id="PTHR42939">
    <property type="entry name" value="ABC TRANSPORTER ATP-BINDING PROTEIN ALBC-RELATED"/>
    <property type="match status" value="1"/>
</dbReference>
<proteinExistence type="predicted"/>
<reference evidence="5 6" key="1">
    <citation type="submission" date="2019-03" db="EMBL/GenBank/DDBJ databases">
        <title>Genomic Encyclopedia of Type Strains, Phase IV (KMG-IV): sequencing the most valuable type-strain genomes for metagenomic binning, comparative biology and taxonomic classification.</title>
        <authorList>
            <person name="Goeker M."/>
        </authorList>
    </citation>
    <scope>NUCLEOTIDE SEQUENCE [LARGE SCALE GENOMIC DNA]</scope>
    <source>
        <strain evidence="5 6">DSM 29481</strain>
    </source>
</reference>
<keyword evidence="6" id="KW-1185">Reference proteome</keyword>
<name>A0A4R3T9L4_9FIRM</name>
<dbReference type="AlphaFoldDB" id="A0A4R3T9L4"/>
<evidence type="ECO:0000256" key="2">
    <source>
        <dbReference type="ARBA" id="ARBA00022741"/>
    </source>
</evidence>